<organism evidence="2 3">
    <name type="scientific">Winkia neuii subsp. anitrata</name>
    <dbReference type="NCBI Taxonomy" id="29318"/>
    <lineage>
        <taxon>Bacteria</taxon>
        <taxon>Bacillati</taxon>
        <taxon>Actinomycetota</taxon>
        <taxon>Actinomycetes</taxon>
        <taxon>Actinomycetales</taxon>
        <taxon>Actinomycetaceae</taxon>
        <taxon>Winkia</taxon>
    </lineage>
</organism>
<dbReference type="GO" id="GO:0006508">
    <property type="term" value="P:proteolysis"/>
    <property type="evidence" value="ECO:0007669"/>
    <property type="project" value="InterPro"/>
</dbReference>
<dbReference type="InterPro" id="IPR005151">
    <property type="entry name" value="Tail-specific_protease"/>
</dbReference>
<dbReference type="GO" id="GO:0030288">
    <property type="term" value="C:outer membrane-bounded periplasmic space"/>
    <property type="evidence" value="ECO:0007669"/>
    <property type="project" value="TreeGrafter"/>
</dbReference>
<dbReference type="GO" id="GO:0007165">
    <property type="term" value="P:signal transduction"/>
    <property type="evidence" value="ECO:0007669"/>
    <property type="project" value="TreeGrafter"/>
</dbReference>
<feature type="domain" description="Tail specific protease" evidence="1">
    <location>
        <begin position="97"/>
        <end position="309"/>
    </location>
</feature>
<dbReference type="InterPro" id="IPR029045">
    <property type="entry name" value="ClpP/crotonase-like_dom_sf"/>
</dbReference>
<evidence type="ECO:0000313" key="3">
    <source>
        <dbReference type="Proteomes" id="UP001211044"/>
    </source>
</evidence>
<dbReference type="PANTHER" id="PTHR32060:SF30">
    <property type="entry name" value="CARBOXY-TERMINAL PROCESSING PROTEASE CTPA"/>
    <property type="match status" value="1"/>
</dbReference>
<dbReference type="Pfam" id="PF03572">
    <property type="entry name" value="Peptidase_S41"/>
    <property type="match status" value="1"/>
</dbReference>
<dbReference type="Gene3D" id="3.90.226.10">
    <property type="entry name" value="2-enoyl-CoA Hydratase, Chain A, domain 1"/>
    <property type="match status" value="1"/>
</dbReference>
<protein>
    <submittedName>
        <fullName evidence="2">S41 family peptidase</fullName>
    </submittedName>
</protein>
<sequence length="327" mass="34753">MGKVGKSILVALGLIILASVTLAGFGIYKYGPKLGIWFPSPSPERYGNELLSWMESGVYADGPKWAEAKRAAAKGIKDAKSLQETETVINKALKVAGGKHSFILTKDMQKKSENSYAAPTVKVEGKIATATLPETMGTPEQATDYTKKLATGLASAQNICGAVVDLRNNFGGTMYPMISGVSALLPEGKLSSFTGAATMDLYLVDGNIHLGAKDGNSPTNFKIPTRKLKVPVAILTDGHTASSAEQTLIAFKGLDYTRTFGEPTAGYASVNSSYKLPTGSLMQLTNGFTKDRTGNLYKEQPIKADVPTTAEQAPKAATEWLAKMGCR</sequence>
<gene>
    <name evidence="2" type="ORF">PIG85_07395</name>
</gene>
<dbReference type="GO" id="GO:0008236">
    <property type="term" value="F:serine-type peptidase activity"/>
    <property type="evidence" value="ECO:0007669"/>
    <property type="project" value="InterPro"/>
</dbReference>
<reference evidence="2" key="1">
    <citation type="submission" date="2023-01" db="EMBL/GenBank/DDBJ databases">
        <title>Comparative Genomic Analysis of the Clinically-Derived Winkia Strain NY0527 Provides Evidence into the Taxonomic Reassignment of Winkia neuii and Characterizes Their Virulence Traits.</title>
        <authorList>
            <person name="Cai X."/>
            <person name="Peng Y."/>
            <person name="Li M."/>
            <person name="Qiu Y."/>
            <person name="Wang Y."/>
            <person name="Xu L."/>
            <person name="Hou Q."/>
        </authorList>
    </citation>
    <scope>NUCLEOTIDE SEQUENCE</scope>
    <source>
        <strain evidence="2">NY0527</strain>
    </source>
</reference>
<dbReference type="EMBL" id="CP116394">
    <property type="protein sequence ID" value="WCE45475.1"/>
    <property type="molecule type" value="Genomic_DNA"/>
</dbReference>
<dbReference type="SUPFAM" id="SSF52096">
    <property type="entry name" value="ClpP/crotonase"/>
    <property type="match status" value="1"/>
</dbReference>
<dbReference type="RefSeq" id="WP_004807661.1">
    <property type="nucleotide sequence ID" value="NZ_CP116394.1"/>
</dbReference>
<dbReference type="SMART" id="SM00245">
    <property type="entry name" value="TSPc"/>
    <property type="match status" value="1"/>
</dbReference>
<evidence type="ECO:0000313" key="2">
    <source>
        <dbReference type="EMBL" id="WCE45475.1"/>
    </source>
</evidence>
<name>A0AB38XMI8_9ACTO</name>
<evidence type="ECO:0000259" key="1">
    <source>
        <dbReference type="SMART" id="SM00245"/>
    </source>
</evidence>
<dbReference type="AlphaFoldDB" id="A0AB38XMI8"/>
<dbReference type="KEGG" id="wne:PIG85_07395"/>
<dbReference type="PANTHER" id="PTHR32060">
    <property type="entry name" value="TAIL-SPECIFIC PROTEASE"/>
    <property type="match status" value="1"/>
</dbReference>
<proteinExistence type="predicted"/>
<accession>A0AB38XMI8</accession>
<dbReference type="Proteomes" id="UP001211044">
    <property type="component" value="Chromosome"/>
</dbReference>
<dbReference type="GO" id="GO:0004175">
    <property type="term" value="F:endopeptidase activity"/>
    <property type="evidence" value="ECO:0007669"/>
    <property type="project" value="TreeGrafter"/>
</dbReference>